<dbReference type="EMBL" id="BARS01037470">
    <property type="protein sequence ID" value="GAG26444.1"/>
    <property type="molecule type" value="Genomic_DNA"/>
</dbReference>
<sequence length="48" mass="5512">MRSIRVLDEIKIKDPATNRRMPKRYVFLMPNLLDKLGAAIIRLAGSTK</sequence>
<organism evidence="1">
    <name type="scientific">marine sediment metagenome</name>
    <dbReference type="NCBI Taxonomy" id="412755"/>
    <lineage>
        <taxon>unclassified sequences</taxon>
        <taxon>metagenomes</taxon>
        <taxon>ecological metagenomes</taxon>
    </lineage>
</organism>
<protein>
    <submittedName>
        <fullName evidence="1">Uncharacterized protein</fullName>
    </submittedName>
</protein>
<evidence type="ECO:0000313" key="1">
    <source>
        <dbReference type="EMBL" id="GAG26444.1"/>
    </source>
</evidence>
<reference evidence="1" key="1">
    <citation type="journal article" date="2014" name="Front. Microbiol.">
        <title>High frequency of phylogenetically diverse reductive dehalogenase-homologous genes in deep subseafloor sedimentary metagenomes.</title>
        <authorList>
            <person name="Kawai M."/>
            <person name="Futagami T."/>
            <person name="Toyoda A."/>
            <person name="Takaki Y."/>
            <person name="Nishi S."/>
            <person name="Hori S."/>
            <person name="Arai W."/>
            <person name="Tsubouchi T."/>
            <person name="Morono Y."/>
            <person name="Uchiyama I."/>
            <person name="Ito T."/>
            <person name="Fujiyama A."/>
            <person name="Inagaki F."/>
            <person name="Takami H."/>
        </authorList>
    </citation>
    <scope>NUCLEOTIDE SEQUENCE</scope>
    <source>
        <strain evidence="1">Expedition CK06-06</strain>
    </source>
</reference>
<comment type="caution">
    <text evidence="1">The sequence shown here is derived from an EMBL/GenBank/DDBJ whole genome shotgun (WGS) entry which is preliminary data.</text>
</comment>
<proteinExistence type="predicted"/>
<accession>X0W6D4</accession>
<dbReference type="AlphaFoldDB" id="X0W6D4"/>
<name>X0W6D4_9ZZZZ</name>
<gene>
    <name evidence="1" type="ORF">S01H1_57456</name>
</gene>